<dbReference type="InterPro" id="IPR050396">
    <property type="entry name" value="Glycosyltr_51/Transpeptidase"/>
</dbReference>
<dbReference type="InterPro" id="IPR001264">
    <property type="entry name" value="Glyco_trans_51"/>
</dbReference>
<keyword evidence="11 23" id="KW-0808">Transferase</keyword>
<evidence type="ECO:0000256" key="23">
    <source>
        <dbReference type="PIRNR" id="PIRNR002799"/>
    </source>
</evidence>
<dbReference type="InterPro" id="IPR012338">
    <property type="entry name" value="Beta-lactam/transpept-like"/>
</dbReference>
<dbReference type="GO" id="GO:0046677">
    <property type="term" value="P:response to antibiotic"/>
    <property type="evidence" value="ECO:0007669"/>
    <property type="project" value="UniProtKB-UniRule"/>
</dbReference>
<dbReference type="InterPro" id="IPR001460">
    <property type="entry name" value="PCN-bd_Tpept"/>
</dbReference>
<keyword evidence="30" id="KW-1185">Reference proteome</keyword>
<dbReference type="FunFam" id="1.10.3810.10:FF:000001">
    <property type="entry name" value="Penicillin-binding protein 1A"/>
    <property type="match status" value="1"/>
</dbReference>
<evidence type="ECO:0000259" key="28">
    <source>
        <dbReference type="Pfam" id="PF14814"/>
    </source>
</evidence>
<dbReference type="InterPro" id="IPR023346">
    <property type="entry name" value="Lysozyme-like_dom_sf"/>
</dbReference>
<evidence type="ECO:0000259" key="27">
    <source>
        <dbReference type="Pfam" id="PF00912"/>
    </source>
</evidence>
<name>A0A1I3X6P0_9GAMM</name>
<dbReference type="NCBIfam" id="TIGR02071">
    <property type="entry name" value="PBP_1b"/>
    <property type="match status" value="1"/>
</dbReference>
<comment type="similarity">
    <text evidence="4 23">In the C-terminal section; belongs to the transpeptidase family.</text>
</comment>
<comment type="function">
    <text evidence="1 23">Cell wall formation. Synthesis of cross-linked peptidoglycan from the lipid intermediates. The enzyme has a penicillin-insensitive transglycosylase N-terminal domain (formation of linear glycan strands) and a penicillin-sensitive transpeptidase C-terminal domain (cross-linking of the peptide subunits).</text>
</comment>
<dbReference type="PANTHER" id="PTHR32282:SF11">
    <property type="entry name" value="PENICILLIN-BINDING PROTEIN 1B"/>
    <property type="match status" value="1"/>
</dbReference>
<dbReference type="GO" id="GO:0009252">
    <property type="term" value="P:peptidoglycan biosynthetic process"/>
    <property type="evidence" value="ECO:0007669"/>
    <property type="project" value="UniProtKB-UniRule"/>
</dbReference>
<dbReference type="GO" id="GO:0009002">
    <property type="term" value="F:serine-type D-Ala-D-Ala carboxypeptidase activity"/>
    <property type="evidence" value="ECO:0007669"/>
    <property type="project" value="UniProtKB-EC"/>
</dbReference>
<keyword evidence="7" id="KW-1003">Cell membrane</keyword>
<comment type="catalytic activity">
    <reaction evidence="21">
        <text>[GlcNAc-(1-&gt;4)-Mur2Ac(oyl-L-Ala-gamma-D-Glu-L-Lys-D-Ala-D-Ala)](n)-di-trans,octa-cis-undecaprenyl diphosphate + beta-D-GlcNAc-(1-&gt;4)-Mur2Ac(oyl-L-Ala-gamma-D-Glu-L-Lys-D-Ala-D-Ala)-di-trans,octa-cis-undecaprenyl diphosphate = [GlcNAc-(1-&gt;4)-Mur2Ac(oyl-L-Ala-gamma-D-Glu-L-Lys-D-Ala-D-Ala)](n+1)-di-trans,octa-cis-undecaprenyl diphosphate + di-trans,octa-cis-undecaprenyl diphosphate + H(+)</text>
        <dbReference type="Rhea" id="RHEA:23708"/>
        <dbReference type="Rhea" id="RHEA-COMP:9602"/>
        <dbReference type="Rhea" id="RHEA-COMP:9603"/>
        <dbReference type="ChEBI" id="CHEBI:15378"/>
        <dbReference type="ChEBI" id="CHEBI:58405"/>
        <dbReference type="ChEBI" id="CHEBI:60033"/>
        <dbReference type="ChEBI" id="CHEBI:78435"/>
        <dbReference type="EC" id="2.4.99.28"/>
    </reaction>
</comment>
<sequence>MAQKKTPAKKRTRSKKTSPRRKKQTGFISRSSLFKIAFTLLVLLGLLTLFLDAQIRSQFEGKRWALPAKVYARPLELYAGAPLSIADLKIELRGLGYQFTSKTTQPGQAAFSSSKAIIDTRGFHFSDGMEPARKLILDFDSQGLAQLRDYQGQDVPLVRLEPVLIGGIYPLNNEDRDLIQLKDAPSMLTEALIAIEDRDFYQHHGISPKGIARAMYANIKAGGFVQGGSTLTQQLIKNFYLTSDRSLVRKLLEIPMALLLELHYDKDEILEAYLNEVYLGQDGSRAIHGFGLGAHYFFAQPLQELKLHQLALLAGLVKGPSYYDPRRHPERAKTRRNLVLKVLFEQGKITQQQYQHAINAGLDVVKKGTLLKEAYPAFLDLVKRQLRRDYRDEDLNSEGLRVYTSLDPIAQSQAETSLKQTISTLQQSYGAKLKPLQGSMVVTDPQTGEVLAVIGDKNTRYKGFNRALDSLRPIGSLVKPAVYLTALEHGKTLASIVDDSSLTMKLPNGQIWKPQNFSRHSHEHVMLIDALAHSYNIATVRLGMEVGLKEVINTLNRLGIKRQLDAYPSLLLGAQGLSPLEVATMYQTIAANGFQTPVRAIRTVTDSQGKALSSYPFQLRQTIDADDVYLIQTAMQEVTHSGTAASIYSTLPNSINTAGKTGTTDDQRDSWFAGFSNNRLAVVWLGLDDNSPLPFTGSGGALRVWKSFMKSQPLESFEAPLPDDIKWLWIDAETGLLSAENCEGVRLLPFISGSEPTEISECMTKPGDTSNPVTRSLDWIKDWFQ</sequence>
<feature type="region of interest" description="Disordered" evidence="25">
    <location>
        <begin position="1"/>
        <end position="24"/>
    </location>
</feature>
<proteinExistence type="inferred from homology"/>
<evidence type="ECO:0000256" key="5">
    <source>
        <dbReference type="ARBA" id="ARBA00007739"/>
    </source>
</evidence>
<dbReference type="Gene3D" id="3.30.2060.10">
    <property type="entry name" value="Penicillin-binding protein 1b domain"/>
    <property type="match status" value="1"/>
</dbReference>
<dbReference type="PIRSF" id="PIRSF002799">
    <property type="entry name" value="PBP_1b"/>
    <property type="match status" value="1"/>
</dbReference>
<dbReference type="SUPFAM" id="SSF53955">
    <property type="entry name" value="Lysozyme-like"/>
    <property type="match status" value="1"/>
</dbReference>
<evidence type="ECO:0000256" key="16">
    <source>
        <dbReference type="ARBA" id="ARBA00023251"/>
    </source>
</evidence>
<evidence type="ECO:0000256" key="22">
    <source>
        <dbReference type="NCBIfam" id="TIGR02071"/>
    </source>
</evidence>
<comment type="pathway">
    <text evidence="3 23">Cell wall biogenesis; peptidoglycan biosynthesis.</text>
</comment>
<evidence type="ECO:0000256" key="1">
    <source>
        <dbReference type="ARBA" id="ARBA00002624"/>
    </source>
</evidence>
<dbReference type="STRING" id="45496.SAMN04488079_105227"/>
<keyword evidence="8" id="KW-0121">Carboxypeptidase</keyword>
<keyword evidence="18 23" id="KW-0961">Cell wall biogenesis/degradation</keyword>
<dbReference type="Pfam" id="PF00905">
    <property type="entry name" value="Transpeptidase"/>
    <property type="match status" value="1"/>
</dbReference>
<evidence type="ECO:0000256" key="20">
    <source>
        <dbReference type="ARBA" id="ARBA00034000"/>
    </source>
</evidence>
<evidence type="ECO:0000313" key="29">
    <source>
        <dbReference type="EMBL" id="SFK14977.1"/>
    </source>
</evidence>
<comment type="catalytic activity">
    <reaction evidence="20">
        <text>Preferential cleavage: (Ac)2-L-Lys-D-Ala-|-D-Ala. Also transpeptidation of peptidyl-alanyl moieties that are N-acyl substituents of D-alanine.</text>
        <dbReference type="EC" id="3.4.16.4"/>
    </reaction>
</comment>
<comment type="similarity">
    <text evidence="5 23">In the N-terminal section; belongs to the glycosyltransferase 51 family.</text>
</comment>
<evidence type="ECO:0000256" key="17">
    <source>
        <dbReference type="ARBA" id="ARBA00023268"/>
    </source>
</evidence>
<keyword evidence="12" id="KW-0378">Hydrolase</keyword>
<dbReference type="Pfam" id="PF00912">
    <property type="entry name" value="Transgly"/>
    <property type="match status" value="1"/>
</dbReference>
<dbReference type="EMBL" id="FOSH01000005">
    <property type="protein sequence ID" value="SFK14977.1"/>
    <property type="molecule type" value="Genomic_DNA"/>
</dbReference>
<dbReference type="PANTHER" id="PTHR32282">
    <property type="entry name" value="BINDING PROTEIN TRANSPEPTIDASE, PUTATIVE-RELATED"/>
    <property type="match status" value="1"/>
</dbReference>
<evidence type="ECO:0000256" key="12">
    <source>
        <dbReference type="ARBA" id="ARBA00022801"/>
    </source>
</evidence>
<evidence type="ECO:0000256" key="3">
    <source>
        <dbReference type="ARBA" id="ARBA00004752"/>
    </source>
</evidence>
<feature type="active site" description="Acyl-ester intermediate; for transpeptidase activity" evidence="24">
    <location>
        <position position="476"/>
    </location>
</feature>
<evidence type="ECO:0000256" key="19">
    <source>
        <dbReference type="ARBA" id="ARBA00032454"/>
    </source>
</evidence>
<accession>A0A1I3X6P0</accession>
<evidence type="ECO:0000256" key="14">
    <source>
        <dbReference type="ARBA" id="ARBA00022984"/>
    </source>
</evidence>
<evidence type="ECO:0000256" key="10">
    <source>
        <dbReference type="ARBA" id="ARBA00022676"/>
    </source>
</evidence>
<evidence type="ECO:0000256" key="21">
    <source>
        <dbReference type="ARBA" id="ARBA00049902"/>
    </source>
</evidence>
<evidence type="ECO:0000256" key="11">
    <source>
        <dbReference type="ARBA" id="ARBA00022679"/>
    </source>
</evidence>
<dbReference type="GO" id="GO:0009274">
    <property type="term" value="C:peptidoglycan-based cell wall"/>
    <property type="evidence" value="ECO:0007669"/>
    <property type="project" value="UniProtKB-UniRule"/>
</dbReference>
<gene>
    <name evidence="29" type="ORF">SAMN04488079_105227</name>
</gene>
<protein>
    <recommendedName>
        <fullName evidence="6 22">Penicillin-binding protein 1B</fullName>
        <shortName evidence="23">PBP-1b</shortName>
        <shortName evidence="23">PBP1b</shortName>
    </recommendedName>
    <alternativeName>
        <fullName evidence="19 23">Murein polymerase</fullName>
    </alternativeName>
</protein>
<dbReference type="InterPro" id="IPR011813">
    <property type="entry name" value="PBP_1b"/>
</dbReference>
<evidence type="ECO:0000259" key="26">
    <source>
        <dbReference type="Pfam" id="PF00905"/>
    </source>
</evidence>
<dbReference type="NCBIfam" id="TIGR02074">
    <property type="entry name" value="PBP_1a_fam"/>
    <property type="match status" value="1"/>
</dbReference>
<dbReference type="RefSeq" id="WP_091712382.1">
    <property type="nucleotide sequence ID" value="NZ_FOSH01000005.1"/>
</dbReference>
<dbReference type="Pfam" id="PF14814">
    <property type="entry name" value="UB2H"/>
    <property type="match status" value="1"/>
</dbReference>
<dbReference type="GO" id="GO:0006508">
    <property type="term" value="P:proteolysis"/>
    <property type="evidence" value="ECO:0007669"/>
    <property type="project" value="UniProtKB-KW"/>
</dbReference>
<feature type="active site" description="Proton donor; for transglycosylase activity" evidence="24">
    <location>
        <position position="196"/>
    </location>
</feature>
<dbReference type="Gene3D" id="1.10.3810.10">
    <property type="entry name" value="Biosynthetic peptidoglycan transglycosylase-like"/>
    <property type="match status" value="1"/>
</dbReference>
<evidence type="ECO:0000256" key="15">
    <source>
        <dbReference type="ARBA" id="ARBA00023136"/>
    </source>
</evidence>
<evidence type="ECO:0000256" key="6">
    <source>
        <dbReference type="ARBA" id="ARBA00018637"/>
    </source>
</evidence>
<dbReference type="GO" id="GO:0071555">
    <property type="term" value="P:cell wall organization"/>
    <property type="evidence" value="ECO:0007669"/>
    <property type="project" value="UniProtKB-UniRule"/>
</dbReference>
<evidence type="ECO:0000256" key="2">
    <source>
        <dbReference type="ARBA" id="ARBA00004236"/>
    </source>
</evidence>
<dbReference type="GO" id="GO:0030288">
    <property type="term" value="C:outer membrane-bounded periplasmic space"/>
    <property type="evidence" value="ECO:0007669"/>
    <property type="project" value="TreeGrafter"/>
</dbReference>
<keyword evidence="16" id="KW-0046">Antibiotic resistance</keyword>
<dbReference type="Gene3D" id="3.40.710.10">
    <property type="entry name" value="DD-peptidase/beta-lactamase superfamily"/>
    <property type="match status" value="1"/>
</dbReference>
<dbReference type="SUPFAM" id="SSF56601">
    <property type="entry name" value="beta-lactamase/transpeptidase-like"/>
    <property type="match status" value="1"/>
</dbReference>
<dbReference type="GO" id="GO:0008955">
    <property type="term" value="F:peptidoglycan glycosyltransferase activity"/>
    <property type="evidence" value="ECO:0007669"/>
    <property type="project" value="UniProtKB-UniRule"/>
</dbReference>
<keyword evidence="13 23" id="KW-0133">Cell shape</keyword>
<evidence type="ECO:0000256" key="18">
    <source>
        <dbReference type="ARBA" id="ARBA00023316"/>
    </source>
</evidence>
<keyword evidence="15" id="KW-0472">Membrane</keyword>
<dbReference type="InterPro" id="IPR028166">
    <property type="entry name" value="UB2H"/>
</dbReference>
<dbReference type="GO" id="GO:0008360">
    <property type="term" value="P:regulation of cell shape"/>
    <property type="evidence" value="ECO:0007669"/>
    <property type="project" value="UniProtKB-UniRule"/>
</dbReference>
<keyword evidence="14 23" id="KW-0573">Peptidoglycan synthesis</keyword>
<evidence type="ECO:0000256" key="7">
    <source>
        <dbReference type="ARBA" id="ARBA00022475"/>
    </source>
</evidence>
<feature type="domain" description="Glycosyl transferase family 51" evidence="27">
    <location>
        <begin position="172"/>
        <end position="341"/>
    </location>
</feature>
<dbReference type="UniPathway" id="UPA00219"/>
<feature type="domain" description="Bifunctional transglycosylase second" evidence="28">
    <location>
        <begin position="77"/>
        <end position="160"/>
    </location>
</feature>
<evidence type="ECO:0000256" key="9">
    <source>
        <dbReference type="ARBA" id="ARBA00022670"/>
    </source>
</evidence>
<evidence type="ECO:0000256" key="13">
    <source>
        <dbReference type="ARBA" id="ARBA00022960"/>
    </source>
</evidence>
<reference evidence="30" key="1">
    <citation type="submission" date="2016-10" db="EMBL/GenBank/DDBJ databases">
        <authorList>
            <person name="Varghese N."/>
            <person name="Submissions S."/>
        </authorList>
    </citation>
    <scope>NUCLEOTIDE SEQUENCE [LARGE SCALE GENOMIC DNA]</scope>
    <source>
        <strain evidence="30">DSM 11578</strain>
    </source>
</reference>
<dbReference type="OrthoDB" id="9766909at2"/>
<keyword evidence="9" id="KW-0645">Protease</keyword>
<keyword evidence="17" id="KW-0511">Multifunctional enzyme</keyword>
<evidence type="ECO:0000256" key="4">
    <source>
        <dbReference type="ARBA" id="ARBA00007090"/>
    </source>
</evidence>
<evidence type="ECO:0000256" key="24">
    <source>
        <dbReference type="PIRSR" id="PIRSR002799-1"/>
    </source>
</evidence>
<dbReference type="GO" id="GO:0005886">
    <property type="term" value="C:plasma membrane"/>
    <property type="evidence" value="ECO:0007669"/>
    <property type="project" value="UniProtKB-SubCell"/>
</dbReference>
<evidence type="ECO:0000256" key="25">
    <source>
        <dbReference type="SAM" id="MobiDB-lite"/>
    </source>
</evidence>
<keyword evidence="10 23" id="KW-0328">Glycosyltransferase</keyword>
<dbReference type="GO" id="GO:0008658">
    <property type="term" value="F:penicillin binding"/>
    <property type="evidence" value="ECO:0007669"/>
    <property type="project" value="UniProtKB-UniRule"/>
</dbReference>
<organism evidence="29 30">
    <name type="scientific">Methylophaga sulfidovorans</name>
    <dbReference type="NCBI Taxonomy" id="45496"/>
    <lineage>
        <taxon>Bacteria</taxon>
        <taxon>Pseudomonadati</taxon>
        <taxon>Pseudomonadota</taxon>
        <taxon>Gammaproteobacteria</taxon>
        <taxon>Thiotrichales</taxon>
        <taxon>Piscirickettsiaceae</taxon>
        <taxon>Methylophaga</taxon>
    </lineage>
</organism>
<comment type="subcellular location">
    <subcellularLocation>
        <location evidence="2">Cell membrane</location>
    </subcellularLocation>
</comment>
<dbReference type="InterPro" id="IPR036950">
    <property type="entry name" value="PBP_transglycosylase"/>
</dbReference>
<evidence type="ECO:0000313" key="30">
    <source>
        <dbReference type="Proteomes" id="UP000198924"/>
    </source>
</evidence>
<evidence type="ECO:0000256" key="8">
    <source>
        <dbReference type="ARBA" id="ARBA00022645"/>
    </source>
</evidence>
<dbReference type="Proteomes" id="UP000198924">
    <property type="component" value="Unassembled WGS sequence"/>
</dbReference>
<feature type="domain" description="Penicillin-binding protein transpeptidase" evidence="26">
    <location>
        <begin position="438"/>
        <end position="679"/>
    </location>
</feature>
<dbReference type="AlphaFoldDB" id="A0A1I3X6P0"/>